<organism evidence="6 7">
    <name type="scientific">Streptomyces typhae</name>
    <dbReference type="NCBI Taxonomy" id="2681492"/>
    <lineage>
        <taxon>Bacteria</taxon>
        <taxon>Bacillati</taxon>
        <taxon>Actinomycetota</taxon>
        <taxon>Actinomycetes</taxon>
        <taxon>Kitasatosporales</taxon>
        <taxon>Streptomycetaceae</taxon>
        <taxon>Streptomyces</taxon>
    </lineage>
</organism>
<dbReference type="EC" id="2.3.1.180" evidence="6"/>
<dbReference type="Proteomes" id="UP000483802">
    <property type="component" value="Unassembled WGS sequence"/>
</dbReference>
<keyword evidence="7" id="KW-1185">Reference proteome</keyword>
<dbReference type="InterPro" id="IPR013747">
    <property type="entry name" value="ACP_syn_III_C"/>
</dbReference>
<dbReference type="GO" id="GO:0044550">
    <property type="term" value="P:secondary metabolite biosynthetic process"/>
    <property type="evidence" value="ECO:0007669"/>
    <property type="project" value="TreeGrafter"/>
</dbReference>
<evidence type="ECO:0000256" key="3">
    <source>
        <dbReference type="ARBA" id="ARBA00023315"/>
    </source>
</evidence>
<dbReference type="AlphaFoldDB" id="A0A6L6XAZ2"/>
<keyword evidence="2 6" id="KW-0808">Transferase</keyword>
<dbReference type="PANTHER" id="PTHR34069">
    <property type="entry name" value="3-OXOACYL-[ACYL-CARRIER-PROTEIN] SYNTHASE 3"/>
    <property type="match status" value="1"/>
</dbReference>
<sequence length="338" mass="35006">MFTNHGTQQAGPAVGILGIGSYLPPRVISNEEVAGPAGVTEEWIVRATGIHTRRRAGADQATSDLATIAARQALERSGLRAADLSLVIVGTTTPDELVAAVACRVADALECSVDTAAFDVSAACSGFLTGLATAEKFLRGTGGHALVIGADVYTRFLDPADRRTVVLWGDGAGAAVLGPAGHGHGHEILATKLLSDGSRADLAIIPAGGSRSPATRETVDGMAHHVHMDGRAISRALLEWVPGMLDEFLKENDVDKADVAHAVLHQGNAKLVAHLGGVLGLDCARLHATAPVYGNTGSASVPVTLHQAEREGALRPGDLVLMVAYGGGMTYAFTLLRW</sequence>
<proteinExistence type="predicted"/>
<evidence type="ECO:0000313" key="6">
    <source>
        <dbReference type="EMBL" id="MVO90439.1"/>
    </source>
</evidence>
<keyword evidence="3 6" id="KW-0012">Acyltransferase</keyword>
<dbReference type="RefSeq" id="WP_157169450.1">
    <property type="nucleotide sequence ID" value="NZ_WPNZ01000033.1"/>
</dbReference>
<dbReference type="Gene3D" id="3.40.47.10">
    <property type="match status" value="1"/>
</dbReference>
<dbReference type="GO" id="GO:0033818">
    <property type="term" value="F:beta-ketoacyl-acyl-carrier-protein synthase III activity"/>
    <property type="evidence" value="ECO:0007669"/>
    <property type="project" value="UniProtKB-EC"/>
</dbReference>
<evidence type="ECO:0000259" key="4">
    <source>
        <dbReference type="Pfam" id="PF08541"/>
    </source>
</evidence>
<protein>
    <submittedName>
        <fullName evidence="6">Beta-ketoacyl-ACP synthase 3</fullName>
        <ecNumber evidence="6">2.3.1.180</ecNumber>
    </submittedName>
</protein>
<dbReference type="Pfam" id="PF08541">
    <property type="entry name" value="ACP_syn_III_C"/>
    <property type="match status" value="1"/>
</dbReference>
<evidence type="ECO:0000256" key="1">
    <source>
        <dbReference type="ARBA" id="ARBA00022490"/>
    </source>
</evidence>
<dbReference type="InterPro" id="IPR016039">
    <property type="entry name" value="Thiolase-like"/>
</dbReference>
<comment type="caution">
    <text evidence="6">The sequence shown here is derived from an EMBL/GenBank/DDBJ whole genome shotgun (WGS) entry which is preliminary data.</text>
</comment>
<dbReference type="InterPro" id="IPR013751">
    <property type="entry name" value="ACP_syn_III_N"/>
</dbReference>
<gene>
    <name evidence="6" type="ORF">GPA10_38255</name>
</gene>
<dbReference type="PANTHER" id="PTHR34069:SF2">
    <property type="entry name" value="BETA-KETOACYL-[ACYL-CARRIER-PROTEIN] SYNTHASE III"/>
    <property type="match status" value="1"/>
</dbReference>
<dbReference type="GO" id="GO:0004315">
    <property type="term" value="F:3-oxoacyl-[acyl-carrier-protein] synthase activity"/>
    <property type="evidence" value="ECO:0007669"/>
    <property type="project" value="InterPro"/>
</dbReference>
<dbReference type="NCBIfam" id="NF006829">
    <property type="entry name" value="PRK09352.1"/>
    <property type="match status" value="1"/>
</dbReference>
<feature type="domain" description="Beta-ketoacyl-[acyl-carrier-protein] synthase III N-terminal" evidence="5">
    <location>
        <begin position="118"/>
        <end position="197"/>
    </location>
</feature>
<keyword evidence="1" id="KW-0963">Cytoplasm</keyword>
<reference evidence="6 7" key="1">
    <citation type="submission" date="2019-11" db="EMBL/GenBank/DDBJ databases">
        <title>Streptomyces typhae sp. nov., a novel endophytic actinomycete isolated from the root of cattail pollen (Typha angustifolia L.).</title>
        <authorList>
            <person name="Peng C."/>
        </authorList>
    </citation>
    <scope>NUCLEOTIDE SEQUENCE [LARGE SCALE GENOMIC DNA]</scope>
    <source>
        <strain evidence="7">p1417</strain>
    </source>
</reference>
<feature type="domain" description="Beta-ketoacyl-[acyl-carrier-protein] synthase III C-terminal" evidence="4">
    <location>
        <begin position="249"/>
        <end position="338"/>
    </location>
</feature>
<evidence type="ECO:0000259" key="5">
    <source>
        <dbReference type="Pfam" id="PF08545"/>
    </source>
</evidence>
<dbReference type="CDD" id="cd00830">
    <property type="entry name" value="KAS_III"/>
    <property type="match status" value="1"/>
</dbReference>
<name>A0A6L6XAZ2_9ACTN</name>
<evidence type="ECO:0000313" key="7">
    <source>
        <dbReference type="Proteomes" id="UP000483802"/>
    </source>
</evidence>
<accession>A0A6L6XAZ2</accession>
<dbReference type="GO" id="GO:0006633">
    <property type="term" value="P:fatty acid biosynthetic process"/>
    <property type="evidence" value="ECO:0007669"/>
    <property type="project" value="InterPro"/>
</dbReference>
<dbReference type="SUPFAM" id="SSF53901">
    <property type="entry name" value="Thiolase-like"/>
    <property type="match status" value="1"/>
</dbReference>
<dbReference type="EMBL" id="WPNZ01000033">
    <property type="protein sequence ID" value="MVO90439.1"/>
    <property type="molecule type" value="Genomic_DNA"/>
</dbReference>
<dbReference type="Pfam" id="PF08545">
    <property type="entry name" value="ACP_syn_III"/>
    <property type="match status" value="1"/>
</dbReference>
<evidence type="ECO:0000256" key="2">
    <source>
        <dbReference type="ARBA" id="ARBA00022679"/>
    </source>
</evidence>